<comment type="caution">
    <text evidence="2">The sequence shown here is derived from an EMBL/GenBank/DDBJ whole genome shotgun (WGS) entry which is preliminary data.</text>
</comment>
<evidence type="ECO:0000313" key="2">
    <source>
        <dbReference type="EMBL" id="RLN22393.1"/>
    </source>
</evidence>
<name>A0A3L6SLH3_PANMI</name>
<organism evidence="2 3">
    <name type="scientific">Panicum miliaceum</name>
    <name type="common">Proso millet</name>
    <name type="synonym">Broomcorn millet</name>
    <dbReference type="NCBI Taxonomy" id="4540"/>
    <lineage>
        <taxon>Eukaryota</taxon>
        <taxon>Viridiplantae</taxon>
        <taxon>Streptophyta</taxon>
        <taxon>Embryophyta</taxon>
        <taxon>Tracheophyta</taxon>
        <taxon>Spermatophyta</taxon>
        <taxon>Magnoliopsida</taxon>
        <taxon>Liliopsida</taxon>
        <taxon>Poales</taxon>
        <taxon>Poaceae</taxon>
        <taxon>PACMAD clade</taxon>
        <taxon>Panicoideae</taxon>
        <taxon>Panicodae</taxon>
        <taxon>Paniceae</taxon>
        <taxon>Panicinae</taxon>
        <taxon>Panicum</taxon>
        <taxon>Panicum sect. Panicum</taxon>
    </lineage>
</organism>
<feature type="compositionally biased region" description="Basic residues" evidence="1">
    <location>
        <begin position="37"/>
        <end position="59"/>
    </location>
</feature>
<accession>A0A3L6SLH3</accession>
<dbReference type="Proteomes" id="UP000275267">
    <property type="component" value="Unassembled WGS sequence"/>
</dbReference>
<keyword evidence="3" id="KW-1185">Reference proteome</keyword>
<proteinExistence type="predicted"/>
<dbReference type="AlphaFoldDB" id="A0A3L6SLH3"/>
<dbReference type="EMBL" id="PQIB02000004">
    <property type="protein sequence ID" value="RLN22393.1"/>
    <property type="molecule type" value="Genomic_DNA"/>
</dbReference>
<feature type="region of interest" description="Disordered" evidence="1">
    <location>
        <begin position="1"/>
        <end position="94"/>
    </location>
</feature>
<feature type="compositionally biased region" description="Basic and acidic residues" evidence="1">
    <location>
        <begin position="1"/>
        <end position="19"/>
    </location>
</feature>
<feature type="compositionally biased region" description="Polar residues" evidence="1">
    <location>
        <begin position="79"/>
        <end position="94"/>
    </location>
</feature>
<gene>
    <name evidence="2" type="ORF">C2845_PM07G09050</name>
</gene>
<evidence type="ECO:0000313" key="3">
    <source>
        <dbReference type="Proteomes" id="UP000275267"/>
    </source>
</evidence>
<protein>
    <submittedName>
        <fullName evidence="2">Uncharacterized protein</fullName>
    </submittedName>
</protein>
<evidence type="ECO:0000256" key="1">
    <source>
        <dbReference type="SAM" id="MobiDB-lite"/>
    </source>
</evidence>
<sequence>MKTGRDWRFRPHHGLERSRTSHPPEQILPGDGSERERKRRGGRARRRHGFAAARRRLGRKVTTARPPSRRSLSLEVGEQRSSCSGDSIYATPSA</sequence>
<reference evidence="3" key="1">
    <citation type="journal article" date="2019" name="Nat. Commun.">
        <title>The genome of broomcorn millet.</title>
        <authorList>
            <person name="Zou C."/>
            <person name="Miki D."/>
            <person name="Li D."/>
            <person name="Tang Q."/>
            <person name="Xiao L."/>
            <person name="Rajput S."/>
            <person name="Deng P."/>
            <person name="Jia W."/>
            <person name="Huang R."/>
            <person name="Zhang M."/>
            <person name="Sun Y."/>
            <person name="Hu J."/>
            <person name="Fu X."/>
            <person name="Schnable P.S."/>
            <person name="Li F."/>
            <person name="Zhang H."/>
            <person name="Feng B."/>
            <person name="Zhu X."/>
            <person name="Liu R."/>
            <person name="Schnable J.C."/>
            <person name="Zhu J.-K."/>
            <person name="Zhang H."/>
        </authorList>
    </citation>
    <scope>NUCLEOTIDE SEQUENCE [LARGE SCALE GENOMIC DNA]</scope>
</reference>